<evidence type="ECO:0000313" key="2">
    <source>
        <dbReference type="Proteomes" id="UP001377168"/>
    </source>
</evidence>
<organism evidence="1 2">
    <name type="scientific">Streptomyces achmelvichensis</name>
    <dbReference type="NCBI Taxonomy" id="3134111"/>
    <lineage>
        <taxon>Bacteria</taxon>
        <taxon>Bacillati</taxon>
        <taxon>Actinomycetota</taxon>
        <taxon>Actinomycetes</taxon>
        <taxon>Kitasatosporales</taxon>
        <taxon>Streptomycetaceae</taxon>
        <taxon>Streptomyces</taxon>
    </lineage>
</organism>
<sequence length="1093" mass="116417">MTERFRDNTRSTCLASVRDRLTRAIDTGDASAVAGPEARAEAEQLARFLTEDPDDHQVRHALGWLHYTRYLALPAHKEELESAVAAFVTLLLLGIGTNTLPTPLLPDLTDLASIYSHELTQQALSSDDPALLTASIQGARSVADATPADDPQRAGRLTTLVGALHARYTRTGHDNDLDAAVEAARALAEAPPPADPLNQAIALNTLGVVLCGQFARSGGKADLDDGIASFQAAVNAVPIEHPEHGRFLFNLGGALRSRYELIGTTDDLDRAIDVLQTAVDAVPADHPDRATGLNNLGNALRSRFECGRNSQDIDLAVVAGRLAVAETPTPHVQRAARLSTLAVTLETRYGRVGNSEDLDEAVTVGRLAVASTPSGHPDRARRLNNLANALRVRYHKTGNGTDLDEAISSLGTAVEVTPRGFAGLPAYQSNSGAALRLRYRHKGAVSDLNDAITALGAAAEATRADHSQRVGCLVNLGNALRDRLEATGDEGDLSAAATAFAQASQLASAPPSRRIDAARSAARLLASSAPGQAADLLEAAIRLLPEVAPRHLKRGDQQYVLAELAGVASDAAALALIAPGGTQEHRAARALRLMEAGRAVLISQALEARSDLTELRQQYPGLAASFVELRSVLDQQVDASGEPEEAPKTPEAWRDAGTEHRDRLAREFADTVHEIRAIPKFASFGLPPTTAELLAEADQGPVVVFTTSDQGSAALLLTADDGITAVELPRLEAQTLRKKTVDFHQALHTAMRGGNKTSRRKAQAVLSSTLEWLWDTAAAPVLDSLGFVQAVGEEAAWPRVWWVPSGPLNLLPLHAAGYHTDPPDSPQRRTVMDRVVSSYTPTVRALRHARRQTAQPSADVPALVVAMPTTPGLPHEGRLTFVEAEVAVVRRHLPNTVLLSEPDAPAPGPSSSTRARASAHTTTAHEADTAPTLPPTRDRVLQHLPHCPIAHFSCHGATNHADPSQSLLLLHDHADNPLTVASLAPVDLKRAQLVYLSACSTATVRTVDLLDEAIHLTTAFQLAGFPQVIGTLWEINDQASVIVAEAFYSQLCVSPDMLDTRRAATALHAAIRTMRDALPLTPSLWAAYIHAGA</sequence>
<proteinExistence type="predicted"/>
<evidence type="ECO:0000313" key="1">
    <source>
        <dbReference type="EMBL" id="MEJ8639827.1"/>
    </source>
</evidence>
<dbReference type="Proteomes" id="UP001377168">
    <property type="component" value="Unassembled WGS sequence"/>
</dbReference>
<protein>
    <submittedName>
        <fullName evidence="1">CHAT domain-containing protein</fullName>
    </submittedName>
</protein>
<name>A0ACC6Q8A8_9ACTN</name>
<accession>A0ACC6Q8A8</accession>
<comment type="caution">
    <text evidence="1">The sequence shown here is derived from an EMBL/GenBank/DDBJ whole genome shotgun (WGS) entry which is preliminary data.</text>
</comment>
<gene>
    <name evidence="1" type="ORF">WKI67_41585</name>
</gene>
<keyword evidence="2" id="KW-1185">Reference proteome</keyword>
<dbReference type="EMBL" id="JBBKAJ010000022">
    <property type="protein sequence ID" value="MEJ8639827.1"/>
    <property type="molecule type" value="Genomic_DNA"/>
</dbReference>
<reference evidence="1" key="1">
    <citation type="submission" date="2024-03" db="EMBL/GenBank/DDBJ databases">
        <title>Novel Streptomyces species of biotechnological and ecological value are a feature of Machair soil.</title>
        <authorList>
            <person name="Prole J.R."/>
            <person name="Goodfellow M."/>
            <person name="Allenby N."/>
            <person name="Ward A.C."/>
        </authorList>
    </citation>
    <scope>NUCLEOTIDE SEQUENCE</scope>
    <source>
        <strain evidence="1">MS2.AVA.5</strain>
    </source>
</reference>